<name>A0ABU9Y323_9SPHN</name>
<evidence type="ECO:0000313" key="2">
    <source>
        <dbReference type="EMBL" id="MEN2790200.1"/>
    </source>
</evidence>
<dbReference type="EMBL" id="JBDIME010000008">
    <property type="protein sequence ID" value="MEN2790200.1"/>
    <property type="molecule type" value="Genomic_DNA"/>
</dbReference>
<keyword evidence="3" id="KW-1185">Reference proteome</keyword>
<sequence length="243" mass="26235">MPRTLSRKVAIRGRRLLLIPVIAALGGCATLGSVMSPYSEKYSCKNSDHGQCVHPEKAYEDAVAGRPSRSDPAVTNDKKLLRGQPAAPAMPGMVAASRGKGAAPAGAYLGYKDSVYRELQGLIDQPVTPMLKPPRTVRTLILPYADRQRPDRLYMPRYVFSIVETPAWVVGDYLVDPVQPSTQAPILGQVQERPIDGEISATALASPVRDPRTLVPAPMKARPLAPTPKAPTTLAPAPKDQRK</sequence>
<protein>
    <submittedName>
        <fullName evidence="2">TraV family lipoprotein</fullName>
    </submittedName>
</protein>
<dbReference type="PROSITE" id="PS51257">
    <property type="entry name" value="PROKAR_LIPOPROTEIN"/>
    <property type="match status" value="1"/>
</dbReference>
<dbReference type="InterPro" id="IPR014118">
    <property type="entry name" value="T4SS_TraV"/>
</dbReference>
<dbReference type="Pfam" id="PF09676">
    <property type="entry name" value="TraV"/>
    <property type="match status" value="1"/>
</dbReference>
<comment type="caution">
    <text evidence="2">The sequence shown here is derived from an EMBL/GenBank/DDBJ whole genome shotgun (WGS) entry which is preliminary data.</text>
</comment>
<feature type="compositionally biased region" description="Low complexity" evidence="1">
    <location>
        <begin position="230"/>
        <end position="243"/>
    </location>
</feature>
<evidence type="ECO:0000313" key="3">
    <source>
        <dbReference type="Proteomes" id="UP001419910"/>
    </source>
</evidence>
<dbReference type="Proteomes" id="UP001419910">
    <property type="component" value="Unassembled WGS sequence"/>
</dbReference>
<reference evidence="2 3" key="1">
    <citation type="submission" date="2024-05" db="EMBL/GenBank/DDBJ databases">
        <authorList>
            <person name="Liu Q."/>
            <person name="Xin Y.-H."/>
        </authorList>
    </citation>
    <scope>NUCLEOTIDE SEQUENCE [LARGE SCALE GENOMIC DNA]</scope>
    <source>
        <strain evidence="2 3">CGMCC 1.10181</strain>
    </source>
</reference>
<gene>
    <name evidence="2" type="ORF">ABC974_11230</name>
</gene>
<accession>A0ABU9Y323</accession>
<feature type="region of interest" description="Disordered" evidence="1">
    <location>
        <begin position="206"/>
        <end position="243"/>
    </location>
</feature>
<keyword evidence="2" id="KW-0449">Lipoprotein</keyword>
<organism evidence="2 3">
    <name type="scientific">Sphingomonas oligophenolica</name>
    <dbReference type="NCBI Taxonomy" id="301154"/>
    <lineage>
        <taxon>Bacteria</taxon>
        <taxon>Pseudomonadati</taxon>
        <taxon>Pseudomonadota</taxon>
        <taxon>Alphaproteobacteria</taxon>
        <taxon>Sphingomonadales</taxon>
        <taxon>Sphingomonadaceae</taxon>
        <taxon>Sphingomonas</taxon>
    </lineage>
</organism>
<evidence type="ECO:0000256" key="1">
    <source>
        <dbReference type="SAM" id="MobiDB-lite"/>
    </source>
</evidence>
<dbReference type="RefSeq" id="WP_343889125.1">
    <property type="nucleotide sequence ID" value="NZ_BAAAEH010000016.1"/>
</dbReference>
<proteinExistence type="predicted"/>